<dbReference type="GO" id="GO:0016740">
    <property type="term" value="F:transferase activity"/>
    <property type="evidence" value="ECO:0007669"/>
    <property type="project" value="UniProtKB-KW"/>
</dbReference>
<feature type="region of interest" description="Disordered" evidence="3">
    <location>
        <begin position="16"/>
        <end position="39"/>
    </location>
</feature>
<comment type="caution">
    <text evidence="4">The sequence shown here is derived from an EMBL/GenBank/DDBJ whole genome shotgun (WGS) entry which is preliminary data.</text>
</comment>
<keyword evidence="5" id="KW-1185">Reference proteome</keyword>
<dbReference type="Proteomes" id="UP001141552">
    <property type="component" value="Unassembled WGS sequence"/>
</dbReference>
<gene>
    <name evidence="4" type="ORF">Tsubulata_016441</name>
</gene>
<sequence length="458" mass="50346">MPTPPSSLVFKVHRREPELIPPAKPTPHELKPLSDIDDQDGLRSQVPGVRFYRSNPSMQGKDPVKLMREAIAKTLVWYYPLAGRLREGPNRKLIVECTGEGILFIEADAQVTLAQFGDTLPPPFPCFEELLFDVPGSSGILNCPLILVQVTRLQCGGFVFAFRFNHTMCDGVGIIQFLSAVNEIAGGSSAPSIIPVLERHLLNASNPPQVNHQHLEYTEAAKNSNTGFSIFHDAELVHKSFFFGHTEISALRNLVPQGGYSSYEILTACLWKCRTVALQLDPEDEVRLLCIVDARNKFKPPLPKGFYGNAIGITTAVTNVSKLCESPLGYALELVKKAKAEATEEYMRSVASLMVIRGRPHFTTTGCFAVSDTKHFQEVEFGWGKALYSGVAKPGSGAFPGASYLISYTNNKGEDGIVVPISLPSLAMERFARELQIMLKNLKPTGDYIASKFVKSSL</sequence>
<proteinExistence type="inferred from homology"/>
<evidence type="ECO:0000256" key="1">
    <source>
        <dbReference type="ARBA" id="ARBA00009861"/>
    </source>
</evidence>
<reference evidence="4" key="2">
    <citation type="journal article" date="2023" name="Plants (Basel)">
        <title>Annotation of the Turnera subulata (Passifloraceae) Draft Genome Reveals the S-Locus Evolved after the Divergence of Turneroideae from Passifloroideae in a Stepwise Manner.</title>
        <authorList>
            <person name="Henning P.M."/>
            <person name="Roalson E.H."/>
            <person name="Mir W."/>
            <person name="McCubbin A.G."/>
            <person name="Shore J.S."/>
        </authorList>
    </citation>
    <scope>NUCLEOTIDE SEQUENCE</scope>
    <source>
        <strain evidence="4">F60SS</strain>
    </source>
</reference>
<evidence type="ECO:0000256" key="2">
    <source>
        <dbReference type="ARBA" id="ARBA00022679"/>
    </source>
</evidence>
<protein>
    <submittedName>
        <fullName evidence="4">Uncharacterized protein</fullName>
    </submittedName>
</protein>
<name>A0A9Q0F4T1_9ROSI</name>
<dbReference type="Gene3D" id="3.30.559.10">
    <property type="entry name" value="Chloramphenicol acetyltransferase-like domain"/>
    <property type="match status" value="2"/>
</dbReference>
<keyword evidence="2" id="KW-0808">Transferase</keyword>
<organism evidence="4 5">
    <name type="scientific">Turnera subulata</name>
    <dbReference type="NCBI Taxonomy" id="218843"/>
    <lineage>
        <taxon>Eukaryota</taxon>
        <taxon>Viridiplantae</taxon>
        <taxon>Streptophyta</taxon>
        <taxon>Embryophyta</taxon>
        <taxon>Tracheophyta</taxon>
        <taxon>Spermatophyta</taxon>
        <taxon>Magnoliopsida</taxon>
        <taxon>eudicotyledons</taxon>
        <taxon>Gunneridae</taxon>
        <taxon>Pentapetalae</taxon>
        <taxon>rosids</taxon>
        <taxon>fabids</taxon>
        <taxon>Malpighiales</taxon>
        <taxon>Passifloraceae</taxon>
        <taxon>Turnera</taxon>
    </lineage>
</organism>
<dbReference type="PANTHER" id="PTHR31147">
    <property type="entry name" value="ACYL TRANSFERASE 4"/>
    <property type="match status" value="1"/>
</dbReference>
<dbReference type="Pfam" id="PF02458">
    <property type="entry name" value="Transferase"/>
    <property type="match status" value="1"/>
</dbReference>
<evidence type="ECO:0000313" key="4">
    <source>
        <dbReference type="EMBL" id="KAJ4824090.1"/>
    </source>
</evidence>
<evidence type="ECO:0000313" key="5">
    <source>
        <dbReference type="Proteomes" id="UP001141552"/>
    </source>
</evidence>
<dbReference type="InterPro" id="IPR050898">
    <property type="entry name" value="Plant_acyltransferase"/>
</dbReference>
<dbReference type="PANTHER" id="PTHR31147:SF66">
    <property type="entry name" value="OS05G0315700 PROTEIN"/>
    <property type="match status" value="1"/>
</dbReference>
<dbReference type="OrthoDB" id="1483986at2759"/>
<dbReference type="AlphaFoldDB" id="A0A9Q0F4T1"/>
<dbReference type="InterPro" id="IPR023213">
    <property type="entry name" value="CAT-like_dom_sf"/>
</dbReference>
<accession>A0A9Q0F4T1</accession>
<evidence type="ECO:0000256" key="3">
    <source>
        <dbReference type="SAM" id="MobiDB-lite"/>
    </source>
</evidence>
<dbReference type="EMBL" id="JAKUCV010007273">
    <property type="protein sequence ID" value="KAJ4824090.1"/>
    <property type="molecule type" value="Genomic_DNA"/>
</dbReference>
<reference evidence="4" key="1">
    <citation type="submission" date="2022-02" db="EMBL/GenBank/DDBJ databases">
        <authorList>
            <person name="Henning P.M."/>
            <person name="McCubbin A.G."/>
            <person name="Shore J.S."/>
        </authorList>
    </citation>
    <scope>NUCLEOTIDE SEQUENCE</scope>
    <source>
        <strain evidence="4">F60SS</strain>
        <tissue evidence="4">Leaves</tissue>
    </source>
</reference>
<comment type="similarity">
    <text evidence="1">Belongs to the plant acyltransferase family.</text>
</comment>